<reference evidence="2 3" key="1">
    <citation type="submission" date="2022-10" db="EMBL/GenBank/DDBJ databases">
        <title>The complete genomes of actinobacterial strains from the NBC collection.</title>
        <authorList>
            <person name="Joergensen T.S."/>
            <person name="Alvarez Arevalo M."/>
            <person name="Sterndorff E.B."/>
            <person name="Faurdal D."/>
            <person name="Vuksanovic O."/>
            <person name="Mourched A.-S."/>
            <person name="Charusanti P."/>
            <person name="Shaw S."/>
            <person name="Blin K."/>
            <person name="Weber T."/>
        </authorList>
    </citation>
    <scope>NUCLEOTIDE SEQUENCE [LARGE SCALE GENOMIC DNA]</scope>
    <source>
        <strain evidence="2 3">NBC_00206</strain>
    </source>
</reference>
<keyword evidence="3" id="KW-1185">Reference proteome</keyword>
<feature type="compositionally biased region" description="Pro residues" evidence="1">
    <location>
        <begin position="13"/>
        <end position="28"/>
    </location>
</feature>
<dbReference type="Proteomes" id="UP001622690">
    <property type="component" value="Chromosome"/>
</dbReference>
<gene>
    <name evidence="2" type="ORF">OHU27_08550</name>
</gene>
<organism evidence="2 3">
    <name type="scientific">Streptomyces nigra</name>
    <dbReference type="NCBI Taxonomy" id="1827580"/>
    <lineage>
        <taxon>Bacteria</taxon>
        <taxon>Bacillati</taxon>
        <taxon>Actinomycetota</taxon>
        <taxon>Actinomycetes</taxon>
        <taxon>Kitasatosporales</taxon>
        <taxon>Streptomycetaceae</taxon>
        <taxon>Streptomyces</taxon>
    </lineage>
</organism>
<sequence>MGIHTLNRRTAPAPAPADWPLPPTPPRRPALAPTASTARIPTELIGTVRRTMTAVRRRLTRRLRDWTELARSYVALALTLIPAAPGTADVTAPPAGSAPARHHPSPYCQGPGPDATA</sequence>
<dbReference type="RefSeq" id="WP_364796567.1">
    <property type="nucleotide sequence ID" value="NZ_CP108125.1"/>
</dbReference>
<evidence type="ECO:0000313" key="3">
    <source>
        <dbReference type="Proteomes" id="UP001622690"/>
    </source>
</evidence>
<feature type="region of interest" description="Disordered" evidence="1">
    <location>
        <begin position="90"/>
        <end position="117"/>
    </location>
</feature>
<accession>A0ABZ1ITR3</accession>
<protein>
    <recommendedName>
        <fullName evidence="4">Transposase DDE domain-containing protein</fullName>
    </recommendedName>
</protein>
<evidence type="ECO:0008006" key="4">
    <source>
        <dbReference type="Google" id="ProtNLM"/>
    </source>
</evidence>
<feature type="compositionally biased region" description="Low complexity" evidence="1">
    <location>
        <begin position="29"/>
        <end position="39"/>
    </location>
</feature>
<dbReference type="EMBL" id="CP108125">
    <property type="protein sequence ID" value="WTO82469.1"/>
    <property type="molecule type" value="Genomic_DNA"/>
</dbReference>
<feature type="region of interest" description="Disordered" evidence="1">
    <location>
        <begin position="1"/>
        <end position="41"/>
    </location>
</feature>
<proteinExistence type="predicted"/>
<name>A0ABZ1ITR3_9ACTN</name>
<evidence type="ECO:0000313" key="2">
    <source>
        <dbReference type="EMBL" id="WTO82469.1"/>
    </source>
</evidence>
<evidence type="ECO:0000256" key="1">
    <source>
        <dbReference type="SAM" id="MobiDB-lite"/>
    </source>
</evidence>